<evidence type="ECO:0000256" key="1">
    <source>
        <dbReference type="ARBA" id="ARBA00005594"/>
    </source>
</evidence>
<dbReference type="PROSITE" id="PS00178">
    <property type="entry name" value="AA_TRNA_LIGASE_I"/>
    <property type="match status" value="1"/>
</dbReference>
<evidence type="ECO:0000256" key="10">
    <source>
        <dbReference type="RuleBase" id="RU363035"/>
    </source>
</evidence>
<dbReference type="NCBIfam" id="NF008957">
    <property type="entry name" value="PRK12300.1"/>
    <property type="match status" value="1"/>
</dbReference>
<proteinExistence type="inferred from homology"/>
<accession>A0A7T9I1X7</accession>
<keyword evidence="4 10" id="KW-0547">Nucleotide-binding</keyword>
<dbReference type="AlphaFoldDB" id="A0A7T9I1X7"/>
<dbReference type="GO" id="GO:0004823">
    <property type="term" value="F:leucine-tRNA ligase activity"/>
    <property type="evidence" value="ECO:0007669"/>
    <property type="project" value="UniProtKB-UniRule"/>
</dbReference>
<dbReference type="InterPro" id="IPR009080">
    <property type="entry name" value="tRNAsynth_Ia_anticodon-bd"/>
</dbReference>
<dbReference type="Pfam" id="PF08264">
    <property type="entry name" value="Anticodon_1"/>
    <property type="match status" value="1"/>
</dbReference>
<dbReference type="Gene3D" id="3.30.2320.20">
    <property type="entry name" value="Class I aminoacyl-tRNA synthetases (RS)"/>
    <property type="match status" value="1"/>
</dbReference>
<keyword evidence="3 10" id="KW-0436">Ligase</keyword>
<dbReference type="InterPro" id="IPR014729">
    <property type="entry name" value="Rossmann-like_a/b/a_fold"/>
</dbReference>
<dbReference type="SUPFAM" id="SSF50677">
    <property type="entry name" value="ValRS/IleRS/LeuRS editing domain"/>
    <property type="match status" value="1"/>
</dbReference>
<dbReference type="InterPro" id="IPR002300">
    <property type="entry name" value="aa-tRNA-synth_Ia"/>
</dbReference>
<evidence type="ECO:0000259" key="11">
    <source>
        <dbReference type="Pfam" id="PF00133"/>
    </source>
</evidence>
<dbReference type="Proteomes" id="UP000596004">
    <property type="component" value="Chromosome"/>
</dbReference>
<name>A0A7T9I1X7_9ARCH</name>
<dbReference type="InterPro" id="IPR015413">
    <property type="entry name" value="Methionyl/Leucyl_tRNA_Synth"/>
</dbReference>
<dbReference type="InterPro" id="IPR001412">
    <property type="entry name" value="aa-tRNA-synth_I_CS"/>
</dbReference>
<keyword evidence="7 10" id="KW-0030">Aminoacyl-tRNA synthetase</keyword>
<reference evidence="14" key="1">
    <citation type="submission" date="2020-11" db="EMBL/GenBank/DDBJ databases">
        <title>Connecting structure to function with the recovery of over 1000 high-quality activated sludge metagenome-assembled genomes encoding full-length rRNA genes using long-read sequencing.</title>
        <authorList>
            <person name="Singleton C.M."/>
            <person name="Petriglieri F."/>
            <person name="Kristensen J.M."/>
            <person name="Kirkegaard R.H."/>
            <person name="Michaelsen T.Y."/>
            <person name="Andersen M.H."/>
            <person name="Karst S.M."/>
            <person name="Dueholm M.S."/>
            <person name="Nielsen P.H."/>
            <person name="Albertsen M."/>
        </authorList>
    </citation>
    <scope>NUCLEOTIDE SEQUENCE</scope>
    <source>
        <strain evidence="14">Fred_18-Q3-R57-64_BAT3C.431</strain>
    </source>
</reference>
<evidence type="ECO:0000256" key="2">
    <source>
        <dbReference type="ARBA" id="ARBA00013164"/>
    </source>
</evidence>
<comment type="catalytic activity">
    <reaction evidence="8">
        <text>tRNA(Leu) + L-leucine + ATP = L-leucyl-tRNA(Leu) + AMP + diphosphate</text>
        <dbReference type="Rhea" id="RHEA:11688"/>
        <dbReference type="Rhea" id="RHEA-COMP:9613"/>
        <dbReference type="Rhea" id="RHEA-COMP:9622"/>
        <dbReference type="ChEBI" id="CHEBI:30616"/>
        <dbReference type="ChEBI" id="CHEBI:33019"/>
        <dbReference type="ChEBI" id="CHEBI:57427"/>
        <dbReference type="ChEBI" id="CHEBI:78442"/>
        <dbReference type="ChEBI" id="CHEBI:78494"/>
        <dbReference type="ChEBI" id="CHEBI:456215"/>
        <dbReference type="EC" id="6.1.1.4"/>
    </reaction>
</comment>
<keyword evidence="6 10" id="KW-0648">Protein biosynthesis</keyword>
<evidence type="ECO:0000256" key="7">
    <source>
        <dbReference type="ARBA" id="ARBA00023146"/>
    </source>
</evidence>
<dbReference type="SUPFAM" id="SSF52374">
    <property type="entry name" value="Nucleotidylyl transferase"/>
    <property type="match status" value="1"/>
</dbReference>
<dbReference type="Pfam" id="PF09334">
    <property type="entry name" value="tRNA-synt_1g"/>
    <property type="match status" value="1"/>
</dbReference>
<dbReference type="PANTHER" id="PTHR45794">
    <property type="entry name" value="LEUCYL-TRNA SYNTHETASE"/>
    <property type="match status" value="1"/>
</dbReference>
<comment type="similarity">
    <text evidence="1 10">Belongs to the class-I aminoacyl-tRNA synthetase family.</text>
</comment>
<dbReference type="InterPro" id="IPR004493">
    <property type="entry name" value="Leu-tRNA-synth_Ia_arc/euk"/>
</dbReference>
<evidence type="ECO:0000259" key="12">
    <source>
        <dbReference type="Pfam" id="PF08264"/>
    </source>
</evidence>
<feature type="domain" description="Methionyl/Leucyl tRNA synthetase" evidence="13">
    <location>
        <begin position="590"/>
        <end position="675"/>
    </location>
</feature>
<dbReference type="GO" id="GO:0002161">
    <property type="term" value="F:aminoacyl-tRNA deacylase activity"/>
    <property type="evidence" value="ECO:0007669"/>
    <property type="project" value="InterPro"/>
</dbReference>
<keyword evidence="5 10" id="KW-0067">ATP-binding</keyword>
<evidence type="ECO:0000256" key="8">
    <source>
        <dbReference type="ARBA" id="ARBA00047469"/>
    </source>
</evidence>
<dbReference type="Pfam" id="PF00133">
    <property type="entry name" value="tRNA-synt_1"/>
    <property type="match status" value="1"/>
</dbReference>
<organism evidence="14">
    <name type="scientific">Candidatus Iainarchaeum sp</name>
    <dbReference type="NCBI Taxonomy" id="3101447"/>
    <lineage>
        <taxon>Archaea</taxon>
        <taxon>Candidatus Iainarchaeota</taxon>
        <taxon>Candidatus Iainarchaeia</taxon>
        <taxon>Candidatus Iainarchaeales</taxon>
        <taxon>Candidatus Iainarchaeaceae</taxon>
        <taxon>Candidatus Iainarchaeum</taxon>
    </lineage>
</organism>
<evidence type="ECO:0000313" key="14">
    <source>
        <dbReference type="EMBL" id="QQR92122.1"/>
    </source>
</evidence>
<dbReference type="InterPro" id="IPR009008">
    <property type="entry name" value="Val/Leu/Ile-tRNA-synth_edit"/>
</dbReference>
<feature type="domain" description="Methionyl/Valyl/Leucyl/Isoleucyl-tRNA synthetase anticodon-binding" evidence="12">
    <location>
        <begin position="722"/>
        <end position="844"/>
    </location>
</feature>
<dbReference type="Gene3D" id="3.90.740.10">
    <property type="entry name" value="Valyl/Leucyl/Isoleucyl-tRNA synthetase, editing domain"/>
    <property type="match status" value="1"/>
</dbReference>
<evidence type="ECO:0000256" key="6">
    <source>
        <dbReference type="ARBA" id="ARBA00022917"/>
    </source>
</evidence>
<dbReference type="GO" id="GO:0005524">
    <property type="term" value="F:ATP binding"/>
    <property type="evidence" value="ECO:0007669"/>
    <property type="project" value="UniProtKB-KW"/>
</dbReference>
<dbReference type="EC" id="6.1.1.4" evidence="2 9"/>
<evidence type="ECO:0000256" key="5">
    <source>
        <dbReference type="ARBA" id="ARBA00022840"/>
    </source>
</evidence>
<dbReference type="Gene3D" id="1.10.730.10">
    <property type="entry name" value="Isoleucyl-tRNA Synthetase, Domain 1"/>
    <property type="match status" value="1"/>
</dbReference>
<dbReference type="PANTHER" id="PTHR45794:SF1">
    <property type="entry name" value="LEUCINE--TRNA LIGASE, CYTOPLASMIC"/>
    <property type="match status" value="1"/>
</dbReference>
<dbReference type="NCBIfam" id="TIGR00395">
    <property type="entry name" value="leuS_arch"/>
    <property type="match status" value="1"/>
</dbReference>
<protein>
    <recommendedName>
        <fullName evidence="2 9">Leucine--tRNA ligase</fullName>
        <ecNumber evidence="2 9">6.1.1.4</ecNumber>
    </recommendedName>
</protein>
<gene>
    <name evidence="14" type="primary">leuS</name>
    <name evidence="14" type="ORF">IPJ89_03075</name>
</gene>
<sequence length="902" mass="103115">MEPQKQQDITRAWKQHQVFEPKEIAEKDKYYVTQPYPYPTGPLHVGHGRTYTTTDVLTRFARIQGKNVLWPMAFHVTGTPVLAIADQVKRKDADAMQMYRGYIGIYEKNPEKVEQILHSFEDPKKIVAFFGSVIEKDFDAMGYSIDWRKQFTTMDPYYQQFVQWQFHKFKEKGALVKGKYPILYSAVDGNAVGEDDIKDGDTDKVAITEFQLIKFPLANDPHTFIVVATLRPDTLFGITNIWVNPSLEYVKAEVNGEKWIIAKNAIEKLKLQQKTIGDIAAVPAHELAHKDALHPLDAHMHIPILPTTFVNAEKGTGIVCSVPGHAPFDFMALEEAKKLGDATAQRIHPKYIIAHPNGFEMRKFLDTFKVQSMNDRTQLQQATEAIYKIEFYECRTNGENGPLSNMSVRGAKDKSVELLKAVNRWDRIYEPSRKALTRAGNPVVVAILSDQWFLDYTSKEWKEKAHRCLNRMRIFPEKYAKTLHDSIDWLEQRPCIRKRGLGTPFPFLGGWMIEPLSDSTLYMLFYLCIETLRENGMKPEDLDEAFFDAAILGKALPQGDARSAAAQEIHGKLQYWYPNDIRHTAPAHIQNHSSFWILAHTLLLPEEWWPRAASFNEMMIRNGQKMSKSKGNIIPLIDAVQKFGPDLMRLYTIASSSLERTADWKDEQVPQVENKLNELEKVLRQGLDFIRKGGADFMIQLDAATNTAVSMKNTSATPQQFWLKEKIMQRLGESYEAYAQMDYKMAAQKAFFEPLNDIKQFKKVFAEDESFAVSLVLKRWLIMITPIAPFLAEQLWKEAGFPGFASAQHLEQPEGKPAKEVQERVDAVEKILGDVERVRKLAKGNPKTLYIYSIDAQETEWIEAAKAQIEKYALLQVKINDAHDPLGKKAKAQKGKAALYLE</sequence>
<feature type="domain" description="Aminoacyl-tRNA synthetase class Ia" evidence="11">
    <location>
        <begin position="10"/>
        <end position="507"/>
    </location>
</feature>
<dbReference type="InterPro" id="IPR013155">
    <property type="entry name" value="M/V/L/I-tRNA-synth_anticd-bd"/>
</dbReference>
<dbReference type="SUPFAM" id="SSF47323">
    <property type="entry name" value="Anticodon-binding domain of a subclass of class I aminoacyl-tRNA synthetases"/>
    <property type="match status" value="1"/>
</dbReference>
<evidence type="ECO:0000256" key="9">
    <source>
        <dbReference type="NCBIfam" id="TIGR00395"/>
    </source>
</evidence>
<evidence type="ECO:0000256" key="3">
    <source>
        <dbReference type="ARBA" id="ARBA00022598"/>
    </source>
</evidence>
<evidence type="ECO:0000259" key="13">
    <source>
        <dbReference type="Pfam" id="PF09334"/>
    </source>
</evidence>
<evidence type="ECO:0000256" key="4">
    <source>
        <dbReference type="ARBA" id="ARBA00022741"/>
    </source>
</evidence>
<dbReference type="EMBL" id="CP064981">
    <property type="protein sequence ID" value="QQR92122.1"/>
    <property type="molecule type" value="Genomic_DNA"/>
</dbReference>
<dbReference type="GO" id="GO:0006429">
    <property type="term" value="P:leucyl-tRNA aminoacylation"/>
    <property type="evidence" value="ECO:0007669"/>
    <property type="project" value="UniProtKB-UniRule"/>
</dbReference>
<dbReference type="Gene3D" id="3.40.50.620">
    <property type="entry name" value="HUPs"/>
    <property type="match status" value="1"/>
</dbReference>